<comment type="caution">
    <text evidence="1">The sequence shown here is derived from an EMBL/GenBank/DDBJ whole genome shotgun (WGS) entry which is preliminary data.</text>
</comment>
<reference evidence="1 2" key="1">
    <citation type="submission" date="2017-11" db="EMBL/GenBank/DDBJ databases">
        <title>De-novo sequencing of pomegranate (Punica granatum L.) genome.</title>
        <authorList>
            <person name="Akparov Z."/>
            <person name="Amiraslanov A."/>
            <person name="Hajiyeva S."/>
            <person name="Abbasov M."/>
            <person name="Kaur K."/>
            <person name="Hamwieh A."/>
            <person name="Solovyev V."/>
            <person name="Salamov A."/>
            <person name="Braich B."/>
            <person name="Kosarev P."/>
            <person name="Mahmoud A."/>
            <person name="Hajiyev E."/>
            <person name="Babayeva S."/>
            <person name="Izzatullayeva V."/>
            <person name="Mammadov A."/>
            <person name="Mammadov A."/>
            <person name="Sharifova S."/>
            <person name="Ojaghi J."/>
            <person name="Eynullazada K."/>
            <person name="Bayramov B."/>
            <person name="Abdulazimova A."/>
            <person name="Shahmuradov I."/>
        </authorList>
    </citation>
    <scope>NUCLEOTIDE SEQUENCE [LARGE SCALE GENOMIC DNA]</scope>
    <source>
        <strain evidence="2">cv. AG2017</strain>
        <tissue evidence="1">Leaf</tissue>
    </source>
</reference>
<proteinExistence type="predicted"/>
<accession>A0A2I0KG75</accession>
<dbReference type="Proteomes" id="UP000233551">
    <property type="component" value="Unassembled WGS sequence"/>
</dbReference>
<sequence length="148" mass="16391">MRLGRLERMAGASENAVGRLSAWLGPLSTRSNTGGYEVWLNSGLSRKDGCRKTGKTPRRPDYVQSWNRLKEAPNGKTNATNGLERSKTWGKKLARLVLSKGKKMMWVSLGLEVCSFCHSGVIRGVCVTSEKQSEAMFMICRTVGYDCV</sequence>
<evidence type="ECO:0000313" key="2">
    <source>
        <dbReference type="Proteomes" id="UP000233551"/>
    </source>
</evidence>
<gene>
    <name evidence="1" type="ORF">CRG98_012088</name>
</gene>
<keyword evidence="2" id="KW-1185">Reference proteome</keyword>
<organism evidence="1 2">
    <name type="scientific">Punica granatum</name>
    <name type="common">Pomegranate</name>
    <dbReference type="NCBI Taxonomy" id="22663"/>
    <lineage>
        <taxon>Eukaryota</taxon>
        <taxon>Viridiplantae</taxon>
        <taxon>Streptophyta</taxon>
        <taxon>Embryophyta</taxon>
        <taxon>Tracheophyta</taxon>
        <taxon>Spermatophyta</taxon>
        <taxon>Magnoliopsida</taxon>
        <taxon>eudicotyledons</taxon>
        <taxon>Gunneridae</taxon>
        <taxon>Pentapetalae</taxon>
        <taxon>rosids</taxon>
        <taxon>malvids</taxon>
        <taxon>Myrtales</taxon>
        <taxon>Lythraceae</taxon>
        <taxon>Punica</taxon>
    </lineage>
</organism>
<protein>
    <submittedName>
        <fullName evidence="1">Uncharacterized protein</fullName>
    </submittedName>
</protein>
<dbReference type="EMBL" id="PGOL01000597">
    <property type="protein sequence ID" value="PKI67504.1"/>
    <property type="molecule type" value="Genomic_DNA"/>
</dbReference>
<dbReference type="AlphaFoldDB" id="A0A2I0KG75"/>
<evidence type="ECO:0000313" key="1">
    <source>
        <dbReference type="EMBL" id="PKI67504.1"/>
    </source>
</evidence>
<name>A0A2I0KG75_PUNGR</name>